<dbReference type="InterPro" id="IPR050744">
    <property type="entry name" value="AI-2_Isomerase_LsrG"/>
</dbReference>
<organism evidence="2 3">
    <name type="scientific">Sporobacter termitidis DSM 10068</name>
    <dbReference type="NCBI Taxonomy" id="1123282"/>
    <lineage>
        <taxon>Bacteria</taxon>
        <taxon>Bacillati</taxon>
        <taxon>Bacillota</taxon>
        <taxon>Clostridia</taxon>
        <taxon>Eubacteriales</taxon>
        <taxon>Oscillospiraceae</taxon>
        <taxon>Sporobacter</taxon>
    </lineage>
</organism>
<dbReference type="GO" id="GO:0004497">
    <property type="term" value="F:monooxygenase activity"/>
    <property type="evidence" value="ECO:0007669"/>
    <property type="project" value="UniProtKB-KW"/>
</dbReference>
<dbReference type="InterPro" id="IPR011008">
    <property type="entry name" value="Dimeric_a/b-barrel"/>
</dbReference>
<keyword evidence="2" id="KW-0560">Oxidoreductase</keyword>
<protein>
    <submittedName>
        <fullName evidence="2">Quinol monooxygenase YgiN</fullName>
    </submittedName>
</protein>
<dbReference type="Proteomes" id="UP000183995">
    <property type="component" value="Unassembled WGS sequence"/>
</dbReference>
<name>A0A1M5ZH73_9FIRM</name>
<dbReference type="PROSITE" id="PS51725">
    <property type="entry name" value="ABM"/>
    <property type="match status" value="1"/>
</dbReference>
<reference evidence="2 3" key="1">
    <citation type="submission" date="2016-11" db="EMBL/GenBank/DDBJ databases">
        <authorList>
            <person name="Jaros S."/>
            <person name="Januszkiewicz K."/>
            <person name="Wedrychowicz H."/>
        </authorList>
    </citation>
    <scope>NUCLEOTIDE SEQUENCE [LARGE SCALE GENOMIC DNA]</scope>
    <source>
        <strain evidence="2 3">DSM 10068</strain>
    </source>
</reference>
<proteinExistence type="predicted"/>
<evidence type="ECO:0000259" key="1">
    <source>
        <dbReference type="PROSITE" id="PS51725"/>
    </source>
</evidence>
<accession>A0A1M5ZH73</accession>
<feature type="domain" description="ABM" evidence="1">
    <location>
        <begin position="2"/>
        <end position="91"/>
    </location>
</feature>
<evidence type="ECO:0000313" key="3">
    <source>
        <dbReference type="Proteomes" id="UP000183995"/>
    </source>
</evidence>
<dbReference type="Pfam" id="PF03992">
    <property type="entry name" value="ABM"/>
    <property type="match status" value="1"/>
</dbReference>
<dbReference type="OrthoDB" id="287932at2"/>
<dbReference type="EMBL" id="FQXV01000021">
    <property type="protein sequence ID" value="SHI23499.1"/>
    <property type="molecule type" value="Genomic_DNA"/>
</dbReference>
<keyword evidence="2" id="KW-0503">Monooxygenase</keyword>
<dbReference type="PANTHER" id="PTHR33336:SF15">
    <property type="entry name" value="ABM DOMAIN-CONTAINING PROTEIN"/>
    <property type="match status" value="1"/>
</dbReference>
<gene>
    <name evidence="2" type="ORF">SAMN02745823_03726</name>
</gene>
<dbReference type="AlphaFoldDB" id="A0A1M5ZH73"/>
<dbReference type="STRING" id="1123282.SAMN02745823_03726"/>
<dbReference type="Gene3D" id="3.30.70.100">
    <property type="match status" value="1"/>
</dbReference>
<evidence type="ECO:0000313" key="2">
    <source>
        <dbReference type="EMBL" id="SHI23499.1"/>
    </source>
</evidence>
<dbReference type="RefSeq" id="WP_073082930.1">
    <property type="nucleotide sequence ID" value="NZ_FQXV01000021.1"/>
</dbReference>
<dbReference type="InterPro" id="IPR007138">
    <property type="entry name" value="ABM_dom"/>
</dbReference>
<dbReference type="PANTHER" id="PTHR33336">
    <property type="entry name" value="QUINOL MONOOXYGENASE YGIN-RELATED"/>
    <property type="match status" value="1"/>
</dbReference>
<sequence>MIKVVAHNFVRDGCLSEFLAVVKTLVEETNSLDPGCLSYAMYQDLSDPLRVTCIEEWASEETMNSHLKSAHFRKSVEDLLPYCAKPTEASLYKKLF</sequence>
<keyword evidence="3" id="KW-1185">Reference proteome</keyword>
<dbReference type="SUPFAM" id="SSF54909">
    <property type="entry name" value="Dimeric alpha+beta barrel"/>
    <property type="match status" value="1"/>
</dbReference>